<dbReference type="Pfam" id="PF23209">
    <property type="entry name" value="IDM1_C"/>
    <property type="match status" value="1"/>
</dbReference>
<organism evidence="11 12">
    <name type="scientific">Prunus avium</name>
    <name type="common">Cherry</name>
    <name type="synonym">Cerasus avium</name>
    <dbReference type="NCBI Taxonomy" id="42229"/>
    <lineage>
        <taxon>Eukaryota</taxon>
        <taxon>Viridiplantae</taxon>
        <taxon>Streptophyta</taxon>
        <taxon>Embryophyta</taxon>
        <taxon>Tracheophyta</taxon>
        <taxon>Spermatophyta</taxon>
        <taxon>Magnoliopsida</taxon>
        <taxon>eudicotyledons</taxon>
        <taxon>Gunneridae</taxon>
        <taxon>Pentapetalae</taxon>
        <taxon>rosids</taxon>
        <taxon>fabids</taxon>
        <taxon>Rosales</taxon>
        <taxon>Rosaceae</taxon>
        <taxon>Amygdaloideae</taxon>
        <taxon>Amygdaleae</taxon>
        <taxon>Prunus</taxon>
    </lineage>
</organism>
<evidence type="ECO:0000256" key="7">
    <source>
        <dbReference type="SAM" id="MobiDB-lite"/>
    </source>
</evidence>
<dbReference type="InterPro" id="IPR054292">
    <property type="entry name" value="DUF7028"/>
</dbReference>
<dbReference type="Pfam" id="PF05641">
    <property type="entry name" value="Agenet"/>
    <property type="match status" value="1"/>
</dbReference>
<evidence type="ECO:0000313" key="11">
    <source>
        <dbReference type="Proteomes" id="UP000515124"/>
    </source>
</evidence>
<gene>
    <name evidence="12" type="primary">LOC110758747</name>
</gene>
<keyword evidence="8" id="KW-1133">Transmembrane helix</keyword>
<keyword evidence="11" id="KW-1185">Reference proteome</keyword>
<dbReference type="InterPro" id="IPR019787">
    <property type="entry name" value="Znf_PHD-finger"/>
</dbReference>
<dbReference type="PANTHER" id="PTHR46309:SF12">
    <property type="entry name" value="GB|AAC80581.1"/>
    <property type="match status" value="1"/>
</dbReference>
<name>A0A6P5SRR7_PRUAV</name>
<evidence type="ECO:0000256" key="4">
    <source>
        <dbReference type="ARBA" id="ARBA00022833"/>
    </source>
</evidence>
<dbReference type="Proteomes" id="UP000515124">
    <property type="component" value="Unplaced"/>
</dbReference>
<evidence type="ECO:0000256" key="3">
    <source>
        <dbReference type="ARBA" id="ARBA00022771"/>
    </source>
</evidence>
<dbReference type="Pfam" id="PF22970">
    <property type="entry name" value="DUF7028"/>
    <property type="match status" value="2"/>
</dbReference>
<dbReference type="Pfam" id="PF23011">
    <property type="entry name" value="PHD-1st_NSD"/>
    <property type="match status" value="1"/>
</dbReference>
<dbReference type="InterPro" id="IPR016181">
    <property type="entry name" value="Acyl_CoA_acyltransferase"/>
</dbReference>
<dbReference type="GO" id="GO:0005634">
    <property type="term" value="C:nucleus"/>
    <property type="evidence" value="ECO:0007669"/>
    <property type="project" value="UniProtKB-SubCell"/>
</dbReference>
<dbReference type="Pfam" id="PF16135">
    <property type="entry name" value="TDBD"/>
    <property type="match status" value="1"/>
</dbReference>
<dbReference type="InterPro" id="IPR001965">
    <property type="entry name" value="Znf_PHD"/>
</dbReference>
<dbReference type="RefSeq" id="XP_021816356.1">
    <property type="nucleotide sequence ID" value="XM_021960664.1"/>
</dbReference>
<evidence type="ECO:0000256" key="8">
    <source>
        <dbReference type="SAM" id="Phobius"/>
    </source>
</evidence>
<evidence type="ECO:0000256" key="2">
    <source>
        <dbReference type="ARBA" id="ARBA00022723"/>
    </source>
</evidence>
<feature type="domain" description="N-acetyltransferase" evidence="10">
    <location>
        <begin position="1074"/>
        <end position="1242"/>
    </location>
</feature>
<dbReference type="InterPro" id="IPR042163">
    <property type="entry name" value="PHF12"/>
</dbReference>
<accession>A0A6P5SRR7</accession>
<dbReference type="InterPro" id="IPR000182">
    <property type="entry name" value="GNAT_dom"/>
</dbReference>
<evidence type="ECO:0000256" key="5">
    <source>
        <dbReference type="ARBA" id="ARBA00023242"/>
    </source>
</evidence>
<reference evidence="12" key="1">
    <citation type="submission" date="2025-08" db="UniProtKB">
        <authorList>
            <consortium name="RefSeq"/>
        </authorList>
    </citation>
    <scope>IDENTIFICATION</scope>
</reference>
<protein>
    <submittedName>
        <fullName evidence="12">Uncharacterized protein LOC110758747 isoform X1</fullName>
    </submittedName>
</protein>
<dbReference type="Gene3D" id="3.30.40.10">
    <property type="entry name" value="Zinc/RING finger domain, C3HC4 (zinc finger)"/>
    <property type="match status" value="2"/>
</dbReference>
<dbReference type="GeneID" id="110758747"/>
<keyword evidence="8" id="KW-0472">Membrane</keyword>
<proteinExistence type="predicted"/>
<dbReference type="InterPro" id="IPR011011">
    <property type="entry name" value="Znf_FYVE_PHD"/>
</dbReference>
<evidence type="ECO:0000259" key="9">
    <source>
        <dbReference type="PROSITE" id="PS50016"/>
    </source>
</evidence>
<evidence type="ECO:0000313" key="12">
    <source>
        <dbReference type="RefSeq" id="XP_021816356.1"/>
    </source>
</evidence>
<keyword evidence="4" id="KW-0862">Zinc</keyword>
<dbReference type="InterPro" id="IPR008395">
    <property type="entry name" value="Agenet-like_dom"/>
</dbReference>
<dbReference type="InterPro" id="IPR013083">
    <property type="entry name" value="Znf_RING/FYVE/PHD"/>
</dbReference>
<dbReference type="SUPFAM" id="SSF55729">
    <property type="entry name" value="Acyl-CoA N-acyltransferases (Nat)"/>
    <property type="match status" value="1"/>
</dbReference>
<evidence type="ECO:0000256" key="6">
    <source>
        <dbReference type="PROSITE-ProRule" id="PRU00146"/>
    </source>
</evidence>
<dbReference type="SMART" id="SM00743">
    <property type="entry name" value="Agenet"/>
    <property type="match status" value="2"/>
</dbReference>
<dbReference type="PROSITE" id="PS50016">
    <property type="entry name" value="ZF_PHD_2"/>
    <property type="match status" value="1"/>
</dbReference>
<dbReference type="SMART" id="SM00249">
    <property type="entry name" value="PHD"/>
    <property type="match status" value="2"/>
</dbReference>
<feature type="transmembrane region" description="Helical" evidence="8">
    <location>
        <begin position="45"/>
        <end position="74"/>
    </location>
</feature>
<dbReference type="PANTHER" id="PTHR46309">
    <property type="entry name" value="PHD FINGER PROTEIN 12"/>
    <property type="match status" value="1"/>
</dbReference>
<dbReference type="InterPro" id="IPR056511">
    <property type="entry name" value="IDM1_C"/>
</dbReference>
<feature type="domain" description="PHD-type" evidence="9">
    <location>
        <begin position="932"/>
        <end position="977"/>
    </location>
</feature>
<dbReference type="Gene3D" id="3.40.630.30">
    <property type="match status" value="1"/>
</dbReference>
<dbReference type="GO" id="GO:0016747">
    <property type="term" value="F:acyltransferase activity, transferring groups other than amino-acyl groups"/>
    <property type="evidence" value="ECO:0007669"/>
    <property type="project" value="InterPro"/>
</dbReference>
<dbReference type="PROSITE" id="PS51186">
    <property type="entry name" value="GNAT"/>
    <property type="match status" value="1"/>
</dbReference>
<keyword evidence="8" id="KW-0812">Transmembrane</keyword>
<keyword evidence="5" id="KW-0539">Nucleus</keyword>
<comment type="subcellular location">
    <subcellularLocation>
        <location evidence="1">Nucleus</location>
    </subcellularLocation>
</comment>
<keyword evidence="2" id="KW-0479">Metal-binding</keyword>
<keyword evidence="3 6" id="KW-0863">Zinc-finger</keyword>
<dbReference type="CDD" id="cd04301">
    <property type="entry name" value="NAT_SF"/>
    <property type="match status" value="1"/>
</dbReference>
<feature type="compositionally biased region" description="Basic residues" evidence="7">
    <location>
        <begin position="732"/>
        <end position="741"/>
    </location>
</feature>
<dbReference type="InterPro" id="IPR032308">
    <property type="entry name" value="TDBD"/>
</dbReference>
<dbReference type="KEGG" id="pavi:110758747"/>
<dbReference type="GO" id="GO:0003714">
    <property type="term" value="F:transcription corepressor activity"/>
    <property type="evidence" value="ECO:0007669"/>
    <property type="project" value="InterPro"/>
</dbReference>
<evidence type="ECO:0000259" key="10">
    <source>
        <dbReference type="PROSITE" id="PS51186"/>
    </source>
</evidence>
<evidence type="ECO:0000256" key="1">
    <source>
        <dbReference type="ARBA" id="ARBA00004123"/>
    </source>
</evidence>
<feature type="region of interest" description="Disordered" evidence="7">
    <location>
        <begin position="724"/>
        <end position="801"/>
    </location>
</feature>
<dbReference type="InterPro" id="IPR014002">
    <property type="entry name" value="Agenet_dom_plant"/>
</dbReference>
<sequence>MFRYSVYMLFAVNKKKTNFWVQCYLVFCNSFWVQAKFSKIDYGYLAFNVSLVVMVYGLFRFIFPFMHGLILVLIKVRSLEDGFQGSWHPGIVTACEKQGCRQVQYDHILYDDGSDNLVDVVSVSPILDGIGSFTRDWSNYRGCIRPTPPHIQPGEWDLPYGLCVDVYHLEAWWEGVIFDHEDGSEERRIFFPDLGDELKARIDTLRITHDWDEVTENWKRRGAWIFLELLEQYNQERYIAVSVKQIWYDVREKEAFEKAREWTSLRRHVWEELVLEVINDNISITVDELFGALDKSGFFSQETQVELESAVFVSDANMNPKEDMADSLAIVPVDELLNSDLVVDREDAVNKALNCSAEVIDERHLNGGLSINPDSTCTEQVQEKSYRDQLISVVGDEGPNLNSLEYSDISFQNKGVRVPPKVLLGFPSNLDGNSCTNSVISNDGICSTNSRGRSTLDWRPLDIPAEFCPDAVDEYADSVKGMSLKCSTTVVKQHISYLGWKIHRAMDKGGPRLRYLSPAGEYEYSLRQVCKKLKKRKKDTLFSISQDAHQDLHGSAEESLLIEQPQEIQHPNYYPQKVESRCSKVFIFKPEYCPEAVVEYYMHAAGKAIKKELRKMISKAKKHLSAVGWVFVYLNAKSRNLHYRSPSGVLYRTLQSACKSCMDEGVSEKRLAECMYVVEEDEGLLTRNKLCSAESNLDFQEGLVPLKTVSKKWSRDSGSILQSSKLGNVKVQGRRKRRRKRNDTLSDLAPDLLQRQPYLHGRTDGSTKDQCTSPPKLKRRKVSGALNRLKNGIDGSPPTRVLRSSKWVQEAVTSTSSHNNPRTVLSWLIDNNVVLPRAKVHHRSTKDGHPMKEGRITREGIRCSCCQEVYTLSCFGNHAGSSYCSPSANIFLEDGRSLLDCQMQIMHDRRKRSLRKEPRDRIKGNWRRGENDYICTVCHYGGDLILCDQCPSSFHKSCLGLKYVPDGDWFCASCCCGICGQTNFKEDKEPIMDDSSVLTCGQCEHKYHKGCLRKRGADKLESDPKGNWFCTRNCKKIFLGLHELLGKQIPVGDNNLSWSLVKSIKSDIHDTDEPDIDAIESYSRLNVALDVMHECFVPVKEPLTRRDLVEDIIFTRGSDLNRLNFRGFYTVLLERNDELITVATVRIFGDKVAEVPLVATRFQYRRLGMCRILMDELEKMLMQLGVERLVLPAVPSVLNTWTTSFGFSTMTASERLQFLDYTFLDFQGTIMCQKQLMKNPPTEAVPLEGPVLSLKCIKQNKLRIAELRTKEWTMLLATKVDHVSVRAVQSFPPWKMPLKRGHGMATTSSTSEGGYPPMEADLCFTFTAMIECNVISSVQRMFFAGVVA</sequence>
<dbReference type="InterPro" id="IPR059153">
    <property type="entry name" value="NSD_PHD-1st"/>
</dbReference>
<dbReference type="GO" id="GO:0008270">
    <property type="term" value="F:zinc ion binding"/>
    <property type="evidence" value="ECO:0007669"/>
    <property type="project" value="UniProtKB-KW"/>
</dbReference>
<dbReference type="GO" id="GO:0006357">
    <property type="term" value="P:regulation of transcription by RNA polymerase II"/>
    <property type="evidence" value="ECO:0007669"/>
    <property type="project" value="TreeGrafter"/>
</dbReference>
<dbReference type="SUPFAM" id="SSF57903">
    <property type="entry name" value="FYVE/PHD zinc finger"/>
    <property type="match status" value="2"/>
</dbReference>